<reference evidence="8 10" key="1">
    <citation type="submission" date="2015-09" db="EMBL/GenBank/DDBJ databases">
        <authorList>
            <consortium name="Pathogen Informatics"/>
        </authorList>
    </citation>
    <scope>NUCLEOTIDE SEQUENCE [LARGE SCALE GENOMIC DNA]</scope>
    <source>
        <strain evidence="8 10">2789STDY5608891</strain>
    </source>
</reference>
<feature type="transmembrane region" description="Helical" evidence="7">
    <location>
        <begin position="291"/>
        <end position="311"/>
    </location>
</feature>
<proteinExistence type="predicted"/>
<feature type="transmembrane region" description="Helical" evidence="7">
    <location>
        <begin position="103"/>
        <end position="126"/>
    </location>
</feature>
<dbReference type="Proteomes" id="UP000431304">
    <property type="component" value="Unassembled WGS sequence"/>
</dbReference>
<dbReference type="PANTHER" id="PTHR42925">
    <property type="entry name" value="MULTIDRUG AND TOXIN EFFLUX PROTEIN MATE FAMILY"/>
    <property type="match status" value="1"/>
</dbReference>
<name>A0A173USJ8_EUBRA</name>
<keyword evidence="6 7" id="KW-0472">Membrane</keyword>
<dbReference type="GO" id="GO:0005886">
    <property type="term" value="C:plasma membrane"/>
    <property type="evidence" value="ECO:0007669"/>
    <property type="project" value="UniProtKB-SubCell"/>
</dbReference>
<feature type="transmembrane region" description="Helical" evidence="7">
    <location>
        <begin position="323"/>
        <end position="345"/>
    </location>
</feature>
<evidence type="ECO:0000313" key="8">
    <source>
        <dbReference type="EMBL" id="CUN17899.1"/>
    </source>
</evidence>
<feature type="transmembrane region" description="Helical" evidence="7">
    <location>
        <begin position="20"/>
        <end position="38"/>
    </location>
</feature>
<dbReference type="NCBIfam" id="TIGR00797">
    <property type="entry name" value="matE"/>
    <property type="match status" value="1"/>
</dbReference>
<dbReference type="STRING" id="39490.ERS852448_02237"/>
<feature type="transmembrane region" description="Helical" evidence="7">
    <location>
        <begin position="202"/>
        <end position="222"/>
    </location>
</feature>
<evidence type="ECO:0000256" key="5">
    <source>
        <dbReference type="ARBA" id="ARBA00022989"/>
    </source>
</evidence>
<accession>A0A173USJ8</accession>
<evidence type="ECO:0000256" key="4">
    <source>
        <dbReference type="ARBA" id="ARBA00022692"/>
    </source>
</evidence>
<comment type="subcellular location">
    <subcellularLocation>
        <location evidence="1">Cell membrane</location>
        <topology evidence="1">Multi-pass membrane protein</topology>
    </subcellularLocation>
</comment>
<feature type="transmembrane region" description="Helical" evidence="7">
    <location>
        <begin position="132"/>
        <end position="156"/>
    </location>
</feature>
<dbReference type="CDD" id="cd13134">
    <property type="entry name" value="MATE_like_8"/>
    <property type="match status" value="1"/>
</dbReference>
<feature type="transmembrane region" description="Helical" evidence="7">
    <location>
        <begin position="357"/>
        <end position="378"/>
    </location>
</feature>
<evidence type="ECO:0000256" key="7">
    <source>
        <dbReference type="SAM" id="Phobius"/>
    </source>
</evidence>
<evidence type="ECO:0000256" key="3">
    <source>
        <dbReference type="ARBA" id="ARBA00022475"/>
    </source>
</evidence>
<evidence type="ECO:0000313" key="10">
    <source>
        <dbReference type="Proteomes" id="UP000095492"/>
    </source>
</evidence>
<evidence type="ECO:0000256" key="1">
    <source>
        <dbReference type="ARBA" id="ARBA00004651"/>
    </source>
</evidence>
<feature type="transmembrane region" description="Helical" evidence="7">
    <location>
        <begin position="168"/>
        <end position="190"/>
    </location>
</feature>
<keyword evidence="2" id="KW-0813">Transport</keyword>
<feature type="transmembrane region" description="Helical" evidence="7">
    <location>
        <begin position="398"/>
        <end position="419"/>
    </location>
</feature>
<dbReference type="InterPro" id="IPR002528">
    <property type="entry name" value="MATE_fam"/>
</dbReference>
<gene>
    <name evidence="8" type="primary">mdtK_3</name>
    <name evidence="8" type="ORF">ERS852448_02237</name>
    <name evidence="9" type="ORF">GKE72_08550</name>
</gene>
<dbReference type="GO" id="GO:0042910">
    <property type="term" value="F:xenobiotic transmembrane transporter activity"/>
    <property type="evidence" value="ECO:0007669"/>
    <property type="project" value="InterPro"/>
</dbReference>
<dbReference type="OrthoDB" id="9780160at2"/>
<keyword evidence="5 7" id="KW-1133">Transmembrane helix</keyword>
<dbReference type="GO" id="GO:0015297">
    <property type="term" value="F:antiporter activity"/>
    <property type="evidence" value="ECO:0007669"/>
    <property type="project" value="InterPro"/>
</dbReference>
<reference evidence="9 11" key="2">
    <citation type="journal article" date="2019" name="Nat. Med.">
        <title>A library of human gut bacterial isolates paired with longitudinal multiomics data enables mechanistic microbiome research.</title>
        <authorList>
            <person name="Poyet M."/>
            <person name="Groussin M."/>
            <person name="Gibbons S.M."/>
            <person name="Avila-Pacheco J."/>
            <person name="Jiang X."/>
            <person name="Kearney S.M."/>
            <person name="Perrotta A.R."/>
            <person name="Berdy B."/>
            <person name="Zhao S."/>
            <person name="Lieberman T.D."/>
            <person name="Swanson P.K."/>
            <person name="Smith M."/>
            <person name="Roesemann S."/>
            <person name="Alexander J.E."/>
            <person name="Rich S.A."/>
            <person name="Livny J."/>
            <person name="Vlamakis H."/>
            <person name="Clish C."/>
            <person name="Bullock K."/>
            <person name="Deik A."/>
            <person name="Scott J."/>
            <person name="Pierce K.A."/>
            <person name="Xavier R.J."/>
            <person name="Alm E.J."/>
        </authorList>
    </citation>
    <scope>NUCLEOTIDE SEQUENCE [LARGE SCALE GENOMIC DNA]</scope>
    <source>
        <strain evidence="9 11">BIOML-A3</strain>
    </source>
</reference>
<dbReference type="PIRSF" id="PIRSF006603">
    <property type="entry name" value="DinF"/>
    <property type="match status" value="1"/>
</dbReference>
<feature type="transmembrane region" description="Helical" evidence="7">
    <location>
        <begin position="58"/>
        <end position="82"/>
    </location>
</feature>
<dbReference type="Pfam" id="PF01554">
    <property type="entry name" value="MatE"/>
    <property type="match status" value="2"/>
</dbReference>
<organism evidence="8 10">
    <name type="scientific">Eubacterium ramulus</name>
    <dbReference type="NCBI Taxonomy" id="39490"/>
    <lineage>
        <taxon>Bacteria</taxon>
        <taxon>Bacillati</taxon>
        <taxon>Bacillota</taxon>
        <taxon>Clostridia</taxon>
        <taxon>Eubacteriales</taxon>
        <taxon>Eubacteriaceae</taxon>
        <taxon>Eubacterium</taxon>
    </lineage>
</organism>
<dbReference type="AlphaFoldDB" id="A0A173USJ8"/>
<keyword evidence="4 7" id="KW-0812">Transmembrane</keyword>
<dbReference type="EMBL" id="CYYA01000016">
    <property type="protein sequence ID" value="CUN17899.1"/>
    <property type="molecule type" value="Genomic_DNA"/>
</dbReference>
<protein>
    <submittedName>
        <fullName evidence="9">MATE family efflux transporter</fullName>
    </submittedName>
    <submittedName>
        <fullName evidence="8">Multidrug-efflux transporter</fullName>
    </submittedName>
</protein>
<evidence type="ECO:0000256" key="6">
    <source>
        <dbReference type="ARBA" id="ARBA00023136"/>
    </source>
</evidence>
<sequence>MEQKIKESFFTKDPTFYRTLFPLLITVALQNIVAYSVNMADNIMLGSYSQNALSGAATVNQIFFMVQQITLGIGEGFVVLGAQYWGQGRMQPIRKLTGIALKLGLICGIITILICTFIPHLVISIFTNDPEIIAEGVAYLGIIKYTFLLFIITNVLMAALRCVETVKISFYISIVSLIVNVGINYVLIFGRFGAPELGIRGAAIGTLVARIVELGIVVVYMLKIDKKLKLFSENFMKFDAALRKDYAKVEIPVMLSQVLWAVSVPFQTAILGHLSSDAIAANSVATTFYQYLKVIVLAMSSSSAVMIGASVGRGDMKRVKSDARTLVVIDLLIGVALGVALFVLRKPLLTFYNLNDTAIVLADQLIIVMSFIMVGMSYQMPVSMGIIRGGGDAKFSMVMNMISTWAIVIPLSFMSAFWWHWSVVGVVIMIQSDQVFKGLPTFIRFRSYKWVKKLTREDA</sequence>
<dbReference type="InterPro" id="IPR047135">
    <property type="entry name" value="YsiQ"/>
</dbReference>
<dbReference type="Proteomes" id="UP000095492">
    <property type="component" value="Unassembled WGS sequence"/>
</dbReference>
<dbReference type="EMBL" id="WKRA01000011">
    <property type="protein sequence ID" value="MSD16124.1"/>
    <property type="molecule type" value="Genomic_DNA"/>
</dbReference>
<dbReference type="InterPro" id="IPR048279">
    <property type="entry name" value="MdtK-like"/>
</dbReference>
<dbReference type="GeneID" id="97391967"/>
<evidence type="ECO:0000256" key="2">
    <source>
        <dbReference type="ARBA" id="ARBA00022448"/>
    </source>
</evidence>
<evidence type="ECO:0000313" key="9">
    <source>
        <dbReference type="EMBL" id="MSD16124.1"/>
    </source>
</evidence>
<evidence type="ECO:0000313" key="11">
    <source>
        <dbReference type="Proteomes" id="UP000431304"/>
    </source>
</evidence>
<dbReference type="PANTHER" id="PTHR42925:SF2">
    <property type="entry name" value="NA+ DRIVEN MULTIDRUG EFFLUX PUMP"/>
    <property type="match status" value="1"/>
</dbReference>
<dbReference type="RefSeq" id="WP_022035326.1">
    <property type="nucleotide sequence ID" value="NZ_CAXUGT010000001.1"/>
</dbReference>
<keyword evidence="3" id="KW-1003">Cell membrane</keyword>